<keyword evidence="1" id="KW-0072">Autophagy</keyword>
<feature type="region of interest" description="Disordered" evidence="2">
    <location>
        <begin position="41"/>
        <end position="62"/>
    </location>
</feature>
<evidence type="ECO:0000256" key="2">
    <source>
        <dbReference type="SAM" id="MobiDB-lite"/>
    </source>
</evidence>
<proteinExistence type="predicted"/>
<accession>A0A9Q0ZY57</accession>
<dbReference type="EMBL" id="JAPFFL010000001">
    <property type="protein sequence ID" value="KAJ6751258.1"/>
    <property type="molecule type" value="Genomic_DNA"/>
</dbReference>
<protein>
    <recommendedName>
        <fullName evidence="3">Autophagy-related protein 13 N-terminal domain-containing protein</fullName>
    </recommendedName>
</protein>
<sequence length="629" mass="68796">MASSHSTHTEAAKMEQIITEFFPKSLQIILESRSPFMSSRNYSGEQMVSSSPSSSSSSPSSVRPRDKWFNLALRECPAALDLWRQSYLEPMIVDVILVQRPPGGWGPVNYSPQKEIVRSVSSKDPCPFYWNYDQEELGCEVKNEKIVERWVVQYEAGKSRDTGSGSRRHSNTLQICYKKSILLLRSLYATVRLLPAYKIFHDLNSSGQIPSYTLTHRVSSFLEPFTRKEDSEMQRFVFTPVDTSCGRLCLSVLYRSSLSDVSSESSTPMSSSQFIPDYVGSPLAEPLKRLPSLPVSHGSPSSLPFSRRHSWSYDLNKASPPSFCFSPSPTHLEKHGSISNPSSCRFGPMSLPPHPPELPSVLKKNTSFDEYYPSPNHTPSPSPSPPIYIPGSHLSKPHSRSESAPVSIPAVKHISSPLFSSKQNLPPSSPPLKATRSGNLKTDKSTGLVHAGATVEKLLSPGKGDMRKYSSLRTSNSSPQISFSRASSRPESFDKKDYQSYPLEPGGLLPAKKSQDAAVCALVDMLQKAPPLCQDFSGSVDLPPDSTSKMWSLQECNAISGAPVGPQANASGVASSGLVASKTTADAFEELQGYKEMMKDLLLSQAGRSNTSANWPPMSKPTSSSATGR</sequence>
<evidence type="ECO:0000313" key="4">
    <source>
        <dbReference type="EMBL" id="KAJ6751258.1"/>
    </source>
</evidence>
<gene>
    <name evidence="4" type="ORF">OIU85_001754</name>
</gene>
<keyword evidence="5" id="KW-1185">Reference proteome</keyword>
<dbReference type="PANTHER" id="PTHR13430">
    <property type="match status" value="1"/>
</dbReference>
<dbReference type="GO" id="GO:0034727">
    <property type="term" value="P:piecemeal microautophagy of the nucleus"/>
    <property type="evidence" value="ECO:0007669"/>
    <property type="project" value="TreeGrafter"/>
</dbReference>
<evidence type="ECO:0000259" key="3">
    <source>
        <dbReference type="Pfam" id="PF10033"/>
    </source>
</evidence>
<feature type="compositionally biased region" description="Polar residues" evidence="2">
    <location>
        <begin position="471"/>
        <end position="490"/>
    </location>
</feature>
<feature type="region of interest" description="Disordered" evidence="2">
    <location>
        <begin position="605"/>
        <end position="629"/>
    </location>
</feature>
<organism evidence="4 5">
    <name type="scientific">Salix viminalis</name>
    <name type="common">Common osier</name>
    <name type="synonym">Basket willow</name>
    <dbReference type="NCBI Taxonomy" id="40686"/>
    <lineage>
        <taxon>Eukaryota</taxon>
        <taxon>Viridiplantae</taxon>
        <taxon>Streptophyta</taxon>
        <taxon>Embryophyta</taxon>
        <taxon>Tracheophyta</taxon>
        <taxon>Spermatophyta</taxon>
        <taxon>Magnoliopsida</taxon>
        <taxon>eudicotyledons</taxon>
        <taxon>Gunneridae</taxon>
        <taxon>Pentapetalae</taxon>
        <taxon>rosids</taxon>
        <taxon>fabids</taxon>
        <taxon>Malpighiales</taxon>
        <taxon>Salicaceae</taxon>
        <taxon>Saliceae</taxon>
        <taxon>Salix</taxon>
    </lineage>
</organism>
<comment type="caution">
    <text evidence="4">The sequence shown here is derived from an EMBL/GenBank/DDBJ whole genome shotgun (WGS) entry which is preliminary data.</text>
</comment>
<evidence type="ECO:0000256" key="1">
    <source>
        <dbReference type="ARBA" id="ARBA00023006"/>
    </source>
</evidence>
<feature type="compositionally biased region" description="Low complexity" evidence="2">
    <location>
        <begin position="49"/>
        <end position="61"/>
    </location>
</feature>
<feature type="compositionally biased region" description="Pro residues" evidence="2">
    <location>
        <begin position="376"/>
        <end position="388"/>
    </location>
</feature>
<feature type="domain" description="Autophagy-related protein 13 N-terminal" evidence="3">
    <location>
        <begin position="18"/>
        <end position="257"/>
    </location>
</feature>
<dbReference type="InterPro" id="IPR036570">
    <property type="entry name" value="HORMA_dom_sf"/>
</dbReference>
<feature type="region of interest" description="Disordered" evidence="2">
    <location>
        <begin position="367"/>
        <end position="406"/>
    </location>
</feature>
<dbReference type="GO" id="GO:0034497">
    <property type="term" value="P:protein localization to phagophore assembly site"/>
    <property type="evidence" value="ECO:0007669"/>
    <property type="project" value="TreeGrafter"/>
</dbReference>
<feature type="region of interest" description="Disordered" evidence="2">
    <location>
        <begin position="418"/>
        <end position="499"/>
    </location>
</feature>
<dbReference type="GO" id="GO:0005829">
    <property type="term" value="C:cytosol"/>
    <property type="evidence" value="ECO:0007669"/>
    <property type="project" value="TreeGrafter"/>
</dbReference>
<dbReference type="GO" id="GO:1990316">
    <property type="term" value="C:Atg1/ULK1 kinase complex"/>
    <property type="evidence" value="ECO:0007669"/>
    <property type="project" value="InterPro"/>
</dbReference>
<dbReference type="GO" id="GO:0000423">
    <property type="term" value="P:mitophagy"/>
    <property type="evidence" value="ECO:0007669"/>
    <property type="project" value="TreeGrafter"/>
</dbReference>
<reference evidence="4" key="1">
    <citation type="submission" date="2022-11" db="EMBL/GenBank/DDBJ databases">
        <authorList>
            <person name="Hyden B.L."/>
            <person name="Feng K."/>
            <person name="Yates T."/>
            <person name="Jawdy S."/>
            <person name="Smart L.B."/>
            <person name="Muchero W."/>
        </authorList>
    </citation>
    <scope>NUCLEOTIDE SEQUENCE</scope>
    <source>
        <tissue evidence="4">Shoot tip</tissue>
    </source>
</reference>
<dbReference type="InterPro" id="IPR040182">
    <property type="entry name" value="ATG13"/>
</dbReference>
<dbReference type="PANTHER" id="PTHR13430:SF15">
    <property type="entry name" value="AUTOPHAGY-RELATED PROTEIN 13B"/>
    <property type="match status" value="1"/>
</dbReference>
<reference evidence="4" key="2">
    <citation type="journal article" date="2023" name="Int. J. Mol. Sci.">
        <title>De Novo Assembly and Annotation of 11 Diverse Shrub Willow (Salix) Genomes Reveals Novel Gene Organization in Sex-Linked Regions.</title>
        <authorList>
            <person name="Hyden B."/>
            <person name="Feng K."/>
            <person name="Yates T.B."/>
            <person name="Jawdy S."/>
            <person name="Cereghino C."/>
            <person name="Smart L.B."/>
            <person name="Muchero W."/>
        </authorList>
    </citation>
    <scope>NUCLEOTIDE SEQUENCE [LARGE SCALE GENOMIC DNA]</scope>
    <source>
        <tissue evidence="4">Shoot tip</tissue>
    </source>
</reference>
<dbReference type="GO" id="GO:0000407">
    <property type="term" value="C:phagophore assembly site"/>
    <property type="evidence" value="ECO:0007669"/>
    <property type="project" value="TreeGrafter"/>
</dbReference>
<dbReference type="AlphaFoldDB" id="A0A9Q0ZY57"/>
<dbReference type="Proteomes" id="UP001151529">
    <property type="component" value="Chromosome 16"/>
</dbReference>
<dbReference type="Pfam" id="PF10033">
    <property type="entry name" value="ATG13"/>
    <property type="match status" value="1"/>
</dbReference>
<dbReference type="Gene3D" id="3.30.900.10">
    <property type="entry name" value="HORMA domain"/>
    <property type="match status" value="1"/>
</dbReference>
<dbReference type="OrthoDB" id="70161at2759"/>
<feature type="compositionally biased region" description="Polar residues" evidence="2">
    <location>
        <begin position="606"/>
        <end position="629"/>
    </location>
</feature>
<dbReference type="InterPro" id="IPR018731">
    <property type="entry name" value="Atg13_N"/>
</dbReference>
<evidence type="ECO:0000313" key="5">
    <source>
        <dbReference type="Proteomes" id="UP001151529"/>
    </source>
</evidence>
<name>A0A9Q0ZY57_SALVM</name>